<sequence>GYGGGIFLTGNGNYNAQSEKLDLHGMKILDNSASNSGQSLFVAISKLKEWCRYGINGDYVKGDYDDTLSNDNELEGIPINQNSFISLTRTQIENATKPLEYYWSLPYQDIWHVQSGSVQSITGNDQQWCGNIDEPCETIQYALERISVRKGGLSTTDIYTENKIGINELGYELLNPIQFKPTSSQTTKINIMKQLNGTSFEIQGQSEIKILKNNEISKENGKQGWISTVDGLQLGI</sequence>
<dbReference type="EMBL" id="SNRW01044482">
    <property type="protein sequence ID" value="KAA6324022.1"/>
    <property type="molecule type" value="Genomic_DNA"/>
</dbReference>
<dbReference type="Proteomes" id="UP000324800">
    <property type="component" value="Unassembled WGS sequence"/>
</dbReference>
<feature type="non-terminal residue" evidence="1">
    <location>
        <position position="1"/>
    </location>
</feature>
<organism evidence="1 2">
    <name type="scientific">Streblomastix strix</name>
    <dbReference type="NCBI Taxonomy" id="222440"/>
    <lineage>
        <taxon>Eukaryota</taxon>
        <taxon>Metamonada</taxon>
        <taxon>Preaxostyla</taxon>
        <taxon>Oxymonadida</taxon>
        <taxon>Streblomastigidae</taxon>
        <taxon>Streblomastix</taxon>
    </lineage>
</organism>
<gene>
    <name evidence="1" type="ORF">EZS28_054241</name>
</gene>
<evidence type="ECO:0000313" key="2">
    <source>
        <dbReference type="Proteomes" id="UP000324800"/>
    </source>
</evidence>
<accession>A0A5J4QR61</accession>
<feature type="non-terminal residue" evidence="1">
    <location>
        <position position="236"/>
    </location>
</feature>
<evidence type="ECO:0000313" key="1">
    <source>
        <dbReference type="EMBL" id="KAA6324022.1"/>
    </source>
</evidence>
<proteinExistence type="predicted"/>
<comment type="caution">
    <text evidence="1">The sequence shown here is derived from an EMBL/GenBank/DDBJ whole genome shotgun (WGS) entry which is preliminary data.</text>
</comment>
<reference evidence="1 2" key="1">
    <citation type="submission" date="2019-03" db="EMBL/GenBank/DDBJ databases">
        <title>Single cell metagenomics reveals metabolic interactions within the superorganism composed of flagellate Streblomastix strix and complex community of Bacteroidetes bacteria on its surface.</title>
        <authorList>
            <person name="Treitli S.C."/>
            <person name="Kolisko M."/>
            <person name="Husnik F."/>
            <person name="Keeling P."/>
            <person name="Hampl V."/>
        </authorList>
    </citation>
    <scope>NUCLEOTIDE SEQUENCE [LARGE SCALE GENOMIC DNA]</scope>
    <source>
        <strain evidence="1">ST1C</strain>
    </source>
</reference>
<name>A0A5J4QR61_9EUKA</name>
<protein>
    <submittedName>
        <fullName evidence="1">Uncharacterized protein</fullName>
    </submittedName>
</protein>
<dbReference type="AlphaFoldDB" id="A0A5J4QR61"/>